<dbReference type="Gene3D" id="3.40.630.30">
    <property type="match status" value="1"/>
</dbReference>
<dbReference type="FunFam" id="3.40.630.30:FF:000133">
    <property type="entry name" value="Acetyltransferase, GNAT family"/>
    <property type="match status" value="1"/>
</dbReference>
<organism evidence="4 5">
    <name type="scientific">Thalassiosira pseudonana</name>
    <name type="common">Marine diatom</name>
    <name type="synonym">Cyclotella nana</name>
    <dbReference type="NCBI Taxonomy" id="35128"/>
    <lineage>
        <taxon>Eukaryota</taxon>
        <taxon>Sar</taxon>
        <taxon>Stramenopiles</taxon>
        <taxon>Ochrophyta</taxon>
        <taxon>Bacillariophyta</taxon>
        <taxon>Coscinodiscophyceae</taxon>
        <taxon>Thalassiosirophycidae</taxon>
        <taxon>Thalassiosirales</taxon>
        <taxon>Thalassiosiraceae</taxon>
        <taxon>Thalassiosira</taxon>
    </lineage>
</organism>
<proteinExistence type="predicted"/>
<evidence type="ECO:0000256" key="1">
    <source>
        <dbReference type="ARBA" id="ARBA00022679"/>
    </source>
</evidence>
<keyword evidence="1" id="KW-0808">Transferase</keyword>
<dbReference type="InParanoid" id="B8C5M1"/>
<protein>
    <recommendedName>
        <fullName evidence="3">N-acetyltransferase domain-containing protein</fullName>
    </recommendedName>
</protein>
<dbReference type="PANTHER" id="PTHR43072">
    <property type="entry name" value="N-ACETYLTRANSFERASE"/>
    <property type="match status" value="1"/>
</dbReference>
<dbReference type="PaxDb" id="35128-Thaps6122"/>
<dbReference type="Pfam" id="PF00583">
    <property type="entry name" value="Acetyltransf_1"/>
    <property type="match status" value="1"/>
</dbReference>
<reference evidence="4 5" key="2">
    <citation type="journal article" date="2008" name="Nature">
        <title>The Phaeodactylum genome reveals the evolutionary history of diatom genomes.</title>
        <authorList>
            <person name="Bowler C."/>
            <person name="Allen A.E."/>
            <person name="Badger J.H."/>
            <person name="Grimwood J."/>
            <person name="Jabbari K."/>
            <person name="Kuo A."/>
            <person name="Maheswari U."/>
            <person name="Martens C."/>
            <person name="Maumus F."/>
            <person name="Otillar R.P."/>
            <person name="Rayko E."/>
            <person name="Salamov A."/>
            <person name="Vandepoele K."/>
            <person name="Beszteri B."/>
            <person name="Gruber A."/>
            <person name="Heijde M."/>
            <person name="Katinka M."/>
            <person name="Mock T."/>
            <person name="Valentin K."/>
            <person name="Verret F."/>
            <person name="Berges J.A."/>
            <person name="Brownlee C."/>
            <person name="Cadoret J.P."/>
            <person name="Chiovitti A."/>
            <person name="Choi C.J."/>
            <person name="Coesel S."/>
            <person name="De Martino A."/>
            <person name="Detter J.C."/>
            <person name="Durkin C."/>
            <person name="Falciatore A."/>
            <person name="Fournet J."/>
            <person name="Haruta M."/>
            <person name="Huysman M.J."/>
            <person name="Jenkins B.D."/>
            <person name="Jiroutova K."/>
            <person name="Jorgensen R.E."/>
            <person name="Joubert Y."/>
            <person name="Kaplan A."/>
            <person name="Kroger N."/>
            <person name="Kroth P.G."/>
            <person name="La Roche J."/>
            <person name="Lindquist E."/>
            <person name="Lommer M."/>
            <person name="Martin-Jezequel V."/>
            <person name="Lopez P.J."/>
            <person name="Lucas S."/>
            <person name="Mangogna M."/>
            <person name="McGinnis K."/>
            <person name="Medlin L.K."/>
            <person name="Montsant A."/>
            <person name="Oudot-Le Secq M.P."/>
            <person name="Napoli C."/>
            <person name="Obornik M."/>
            <person name="Parker M.S."/>
            <person name="Petit J.L."/>
            <person name="Porcel B.M."/>
            <person name="Poulsen N."/>
            <person name="Robison M."/>
            <person name="Rychlewski L."/>
            <person name="Rynearson T.A."/>
            <person name="Schmutz J."/>
            <person name="Shapiro H."/>
            <person name="Siaut M."/>
            <person name="Stanley M."/>
            <person name="Sussman M.R."/>
            <person name="Taylor A.R."/>
            <person name="Vardi A."/>
            <person name="von Dassow P."/>
            <person name="Vyverman W."/>
            <person name="Willis A."/>
            <person name="Wyrwicz L.S."/>
            <person name="Rokhsar D.S."/>
            <person name="Weissenbach J."/>
            <person name="Armbrust E.V."/>
            <person name="Green B.R."/>
            <person name="Van de Peer Y."/>
            <person name="Grigoriev I.V."/>
        </authorList>
    </citation>
    <scope>NUCLEOTIDE SEQUENCE [LARGE SCALE GENOMIC DNA]</scope>
    <source>
        <strain evidence="4 5">CCMP1335</strain>
    </source>
</reference>
<evidence type="ECO:0000259" key="3">
    <source>
        <dbReference type="PROSITE" id="PS51186"/>
    </source>
</evidence>
<gene>
    <name evidence="4" type="ORF">THAPSDRAFT_6122</name>
</gene>
<dbReference type="HOGENOM" id="CLU_706963_0_0_1"/>
<dbReference type="eggNOG" id="ENOG502T7VN">
    <property type="taxonomic scope" value="Eukaryota"/>
</dbReference>
<reference evidence="4 5" key="1">
    <citation type="journal article" date="2004" name="Science">
        <title>The genome of the diatom Thalassiosira pseudonana: ecology, evolution, and metabolism.</title>
        <authorList>
            <person name="Armbrust E.V."/>
            <person name="Berges J.A."/>
            <person name="Bowler C."/>
            <person name="Green B.R."/>
            <person name="Martinez D."/>
            <person name="Putnam N.H."/>
            <person name="Zhou S."/>
            <person name="Allen A.E."/>
            <person name="Apt K.E."/>
            <person name="Bechner M."/>
            <person name="Brzezinski M.A."/>
            <person name="Chaal B.K."/>
            <person name="Chiovitti A."/>
            <person name="Davis A.K."/>
            <person name="Demarest M.S."/>
            <person name="Detter J.C."/>
            <person name="Glavina T."/>
            <person name="Goodstein D."/>
            <person name="Hadi M.Z."/>
            <person name="Hellsten U."/>
            <person name="Hildebrand M."/>
            <person name="Jenkins B.D."/>
            <person name="Jurka J."/>
            <person name="Kapitonov V.V."/>
            <person name="Kroger N."/>
            <person name="Lau W.W."/>
            <person name="Lane T.W."/>
            <person name="Larimer F.W."/>
            <person name="Lippmeier J.C."/>
            <person name="Lucas S."/>
            <person name="Medina M."/>
            <person name="Montsant A."/>
            <person name="Obornik M."/>
            <person name="Parker M.S."/>
            <person name="Palenik B."/>
            <person name="Pazour G.J."/>
            <person name="Richardson P.M."/>
            <person name="Rynearson T.A."/>
            <person name="Saito M.A."/>
            <person name="Schwartz D.C."/>
            <person name="Thamatrakoln K."/>
            <person name="Valentin K."/>
            <person name="Vardi A."/>
            <person name="Wilkerson F.P."/>
            <person name="Rokhsar D.S."/>
        </authorList>
    </citation>
    <scope>NUCLEOTIDE SEQUENCE [LARGE SCALE GENOMIC DNA]</scope>
    <source>
        <strain evidence="4 5">CCMP1335</strain>
    </source>
</reference>
<dbReference type="Proteomes" id="UP000001449">
    <property type="component" value="Chromosome 6"/>
</dbReference>
<dbReference type="RefSeq" id="XP_002291037.1">
    <property type="nucleotide sequence ID" value="XM_002291001.1"/>
</dbReference>
<name>B8C5M1_THAPS</name>
<keyword evidence="5" id="KW-1185">Reference proteome</keyword>
<dbReference type="PANTHER" id="PTHR43072:SF23">
    <property type="entry name" value="UPF0039 PROTEIN C11D3.02C"/>
    <property type="match status" value="1"/>
</dbReference>
<dbReference type="CDD" id="cd04301">
    <property type="entry name" value="NAT_SF"/>
    <property type="match status" value="1"/>
</dbReference>
<dbReference type="EMBL" id="CM000643">
    <property type="protein sequence ID" value="EED91144.1"/>
    <property type="molecule type" value="Genomic_DNA"/>
</dbReference>
<dbReference type="PROSITE" id="PS51186">
    <property type="entry name" value="GNAT"/>
    <property type="match status" value="1"/>
</dbReference>
<dbReference type="InterPro" id="IPR016181">
    <property type="entry name" value="Acyl_CoA_acyltransferase"/>
</dbReference>
<dbReference type="AlphaFoldDB" id="B8C5M1"/>
<evidence type="ECO:0000313" key="4">
    <source>
        <dbReference type="EMBL" id="EED91144.1"/>
    </source>
</evidence>
<dbReference type="SUPFAM" id="SSF55729">
    <property type="entry name" value="Acyl-CoA N-acyltransferases (Nat)"/>
    <property type="match status" value="1"/>
</dbReference>
<evidence type="ECO:0000256" key="2">
    <source>
        <dbReference type="ARBA" id="ARBA00023315"/>
    </source>
</evidence>
<sequence length="391" mass="43132">MTSSTTNTSPPASEYHLREYNPHNQNDRASLEEICANVYGGGDYLPQTAAKYVADPECSFLALTTKESTAAETTTTTEDDTILAVANFKRLPAQNSAWIEAVRTHPDHRNKGLASRLLRSLVDMSKEEDKHKQPRDILTCTVESNVGMQRALQKVGFEQCNTISTLSFAKLRDIPGWKPDDQSTPQPLLDALDLHHLVSSTAKAISPSQWTNIFTDELLLSYLEQFKLDGGTSGYLPGLYEYIVPGVNRADLKQSMEHGLVFVLDVPYDKELSSCDSDVNTKTNVQAILAFTQDERISSLKSKWVCSIVAYSELAFEAALNHAHSSDVARLLQSFGSSTREDLAITTSDAELQTPPFCLVFDDAVPIGEEALANALPLVTDPCVVFKYRCD</sequence>
<feature type="domain" description="N-acetyltransferase" evidence="3">
    <location>
        <begin position="15"/>
        <end position="181"/>
    </location>
</feature>
<dbReference type="InterPro" id="IPR000182">
    <property type="entry name" value="GNAT_dom"/>
</dbReference>
<dbReference type="GO" id="GO:0016747">
    <property type="term" value="F:acyltransferase activity, transferring groups other than amino-acyl groups"/>
    <property type="evidence" value="ECO:0000318"/>
    <property type="project" value="GO_Central"/>
</dbReference>
<dbReference type="GeneID" id="7448613"/>
<evidence type="ECO:0000313" key="5">
    <source>
        <dbReference type="Proteomes" id="UP000001449"/>
    </source>
</evidence>
<keyword evidence="2" id="KW-0012">Acyltransferase</keyword>
<accession>B8C5M1</accession>
<dbReference type="KEGG" id="tps:THAPSDRAFT_6122"/>